<evidence type="ECO:0000256" key="2">
    <source>
        <dbReference type="PROSITE-ProRule" id="PRU00023"/>
    </source>
</evidence>
<dbReference type="InterPro" id="IPR054471">
    <property type="entry name" value="GPIID_WHD"/>
</dbReference>
<accession>A0A9P8VZY2</accession>
<evidence type="ECO:0000259" key="4">
    <source>
        <dbReference type="Pfam" id="PF17107"/>
    </source>
</evidence>
<dbReference type="PANTHER" id="PTHR10039">
    <property type="entry name" value="AMELOGENIN"/>
    <property type="match status" value="1"/>
</dbReference>
<feature type="domain" description="NACHT-NTPase and P-loop NTPases N-terminal" evidence="4">
    <location>
        <begin position="7"/>
        <end position="132"/>
    </location>
</feature>
<evidence type="ECO:0000256" key="3">
    <source>
        <dbReference type="SAM" id="MobiDB-lite"/>
    </source>
</evidence>
<evidence type="ECO:0000259" key="5">
    <source>
        <dbReference type="Pfam" id="PF22939"/>
    </source>
</evidence>
<dbReference type="Pfam" id="PF22939">
    <property type="entry name" value="WHD_GPIID"/>
    <property type="match status" value="1"/>
</dbReference>
<dbReference type="Gene3D" id="3.40.50.300">
    <property type="entry name" value="P-loop containing nucleotide triphosphate hydrolases"/>
    <property type="match status" value="1"/>
</dbReference>
<dbReference type="OrthoDB" id="194358at2759"/>
<dbReference type="Proteomes" id="UP000777438">
    <property type="component" value="Unassembled WGS sequence"/>
</dbReference>
<feature type="repeat" description="ANK" evidence="2">
    <location>
        <begin position="917"/>
        <end position="949"/>
    </location>
</feature>
<dbReference type="InterPro" id="IPR056884">
    <property type="entry name" value="NPHP3-like_N"/>
</dbReference>
<dbReference type="Pfam" id="PF00023">
    <property type="entry name" value="Ank"/>
    <property type="match status" value="1"/>
</dbReference>
<dbReference type="SMART" id="SM00248">
    <property type="entry name" value="ANK"/>
    <property type="match status" value="8"/>
</dbReference>
<dbReference type="InterPro" id="IPR027417">
    <property type="entry name" value="P-loop_NTPase"/>
</dbReference>
<feature type="repeat" description="ANK" evidence="2">
    <location>
        <begin position="950"/>
        <end position="982"/>
    </location>
</feature>
<evidence type="ECO:0008006" key="9">
    <source>
        <dbReference type="Google" id="ProtNLM"/>
    </source>
</evidence>
<feature type="repeat" description="ANK" evidence="2">
    <location>
        <begin position="819"/>
        <end position="851"/>
    </location>
</feature>
<evidence type="ECO:0000313" key="8">
    <source>
        <dbReference type="Proteomes" id="UP000777438"/>
    </source>
</evidence>
<dbReference type="Pfam" id="PF17107">
    <property type="entry name" value="SesA"/>
    <property type="match status" value="1"/>
</dbReference>
<feature type="compositionally biased region" description="Basic and acidic residues" evidence="3">
    <location>
        <begin position="1218"/>
        <end position="1235"/>
    </location>
</feature>
<evidence type="ECO:0000259" key="6">
    <source>
        <dbReference type="Pfam" id="PF24883"/>
    </source>
</evidence>
<keyword evidence="8" id="KW-1185">Reference proteome</keyword>
<feature type="domain" description="Nephrocystin 3-like N-terminal" evidence="6">
    <location>
        <begin position="246"/>
        <end position="416"/>
    </location>
</feature>
<dbReference type="Pfam" id="PF12796">
    <property type="entry name" value="Ank_2"/>
    <property type="match status" value="1"/>
</dbReference>
<feature type="region of interest" description="Disordered" evidence="3">
    <location>
        <begin position="2014"/>
        <end position="2094"/>
    </location>
</feature>
<dbReference type="Pfam" id="PF24883">
    <property type="entry name" value="NPHP3_N"/>
    <property type="match status" value="1"/>
</dbReference>
<dbReference type="Pfam" id="PF13637">
    <property type="entry name" value="Ank_4"/>
    <property type="match status" value="1"/>
</dbReference>
<feature type="region of interest" description="Disordered" evidence="3">
    <location>
        <begin position="1051"/>
        <end position="1090"/>
    </location>
</feature>
<feature type="region of interest" description="Disordered" evidence="3">
    <location>
        <begin position="160"/>
        <end position="191"/>
    </location>
</feature>
<proteinExistence type="predicted"/>
<name>A0A9P8VZY2_9HYPO</name>
<dbReference type="InterPro" id="IPR002110">
    <property type="entry name" value="Ankyrin_rpt"/>
</dbReference>
<dbReference type="InterPro" id="IPR036770">
    <property type="entry name" value="Ankyrin_rpt-contain_sf"/>
</dbReference>
<sequence>MDPLSVIASTIAVVQAISSTYKAIQHLRCLPNEFNEVNRNLPLAQDTLSLALDQLQGLGLDESSKKALQPVVSGCEEKAKMLLDIFEKVEKGVNNAKDGSALDFYRTSLLRLGKAHRVETLMQGILRGLDALATNQLFKTATQSQMAQLKEAIDRLSNVESSVPDSDFNSPGTNSQNIASGGTGYQSNITGQDHKINSGSGKQFNAHTMTFVQSNKDDKTRSDILQTLHTSPYLDRKNRNPDRVPETCEWFVGHRDFQQWRESKSSSMLWVSANPGSGKSVLAKYLVDSELKTTESRTTCYFFFKDDFEDQRSAESALSCILYQLFTRRQDLFSGGIVKRLEAYKADLTSSFDELWEVLVIASQNKNAGELVCILDAFDECEDQERLKLAQALRKFYDTENDTKDNANLKFLVTSRPYDKIGRGFQPLNIPGLPVIHLKGESDAETSKIAREIDVYIEHRVSRIRENLYLKPDEEQLLLQELRRVPNQTYLWVYLTLELIESDISINKTKIREATSSLPRTVDDAYERILSKSRKPEEAKKLLHIIVAAARPLTLAEMDLALALRQSHRSYKDVDDRPEERFGRYIRDLCGLFVTVKDSKIYLLHQTAKEFLVPKDDPDPRGDHNNRLIWKSSLRPPESHRILCQICIWHLLFTEFETHPMDENLDENLNGKVSHYLRDHVFLDYSATNWAAHFRASDIEEDAVIESLRRICDASSRRCQTWFRIYWASTQMGFPQDFTTLMIASYFGLEQIAKLLLGMDDVEVDARDGTYQRSALSWASENGFDGIVKLLIKGPKIRLKNITKQSFPKGAEVDTRDRYGRTPLSYAAWNGHMAVAERLVKAGARVDSKDEIGGTPVTYALCSGHEAVASRLMKGAQVDSVDKIRRKLLLSATEKGHEAIVERLLDNGADKEAVDSTGRTPLSYAAENGHEAIVERLLDNGADKEAVDSTGRTPLSYAAEGGHVAVARLLLDNSATTSVVDSTGRTPLSYAAENGHKAIVQLLVATSKVDVRSANIHESELDFRENVIEPQAVGKLDTIDPHSVELDHHVQGSLLDPGSSDAGDATEMISKPDSGYASLESGGHSTKHDSDNASLYSVGSVIPQGLQDTYVDEFSQQLSDELQRLLMLEELPEGFYGVLLPELLKSFSRRLHGESTKRAQREASVFVHRHRRDIVKSVAQTFPGEPRSQSSDNDILEKETGTSGSRATEIEGSPDGADYEKTLPPREPFKKDPNDVTHWVSSLDSHISSEPSGAVGDIGSQNQSRDSPLPQIEDYRSFIETSRAYQWLLSSLQKHLQLDMPDPNLMYEIGESIRSKLLEDETMRKLSRRQAQPSVKMTFGLEWDLRKFVIDQEYVNSGPTILDHILCVTGTRRHAQATTVQQYFEQTWPGLYHPLISLLNKFLSSTQFASCDLELSDGSSLTITQDQSHCCIVVRGGFEFVAEIGEQLGWLGSALRPSELPEGVIACLPRILSVNIHGQNAHEGNITTNATCRIAFFVSRMDDSNPLLSGFCWANMFRNPVIVAGYPTRHRDQGDTGLEIPLEVMAELVQSNQVFNIDGNIMLKGFCSLLVVTAIDADAAIWHFLFNADGERISYCDTRLEGPEGMRIVTPKDLELKDLETRRHVVGWCSHVREFTGHPQAGFGIQRSILPPFPTSFVIDKLYVEGGSGLIGGISVSPGKRDKPLRLARERGFSRMLAWIYSQSLVLMDVDDRRAWLVDGASCLLHLVRASIEQDRNHPAYKSKWKFPGALKLEGDDFLGLAGDHGMTAVEILGNPENLNVQLYVDDVEPNASGQLVEVPYRLRNRVQEVLPQLEALVDKQAEVAAQDGYWIRPSSKLLEKSLAGWDFWDIAGPAGPVQRRIYHLQASGRGWVDYIRSIKAVTIFGKGFGELLEPEERNICPNWVTVPKNKDYLGSSIATLKTIHASTNVQTLDPGLITADITWSSRATLFSPCACLDSDGGTPPHHHDPVQLLLPKGRNLHLDIPSTCLGITIGSIECNGAVVFGHTPYRWPWPKNKKTDGQVDSESTETPPSASNSSQPRVGRSDESGLFEMSSSSSRAQTTSASPPAMLKDPAKNKGKKKWSISWLCRQRE</sequence>
<keyword evidence="1" id="KW-0677">Repeat</keyword>
<dbReference type="PROSITE" id="PS50297">
    <property type="entry name" value="ANK_REP_REGION"/>
    <property type="match status" value="4"/>
</dbReference>
<feature type="compositionally biased region" description="Polar residues" evidence="3">
    <location>
        <begin position="2023"/>
        <end position="2041"/>
    </location>
</feature>
<dbReference type="PANTHER" id="PTHR10039:SF5">
    <property type="entry name" value="NACHT DOMAIN-CONTAINING PROTEIN"/>
    <property type="match status" value="1"/>
</dbReference>
<dbReference type="SUPFAM" id="SSF52540">
    <property type="entry name" value="P-loop containing nucleoside triphosphate hydrolases"/>
    <property type="match status" value="1"/>
</dbReference>
<dbReference type="SUPFAM" id="SSF48403">
    <property type="entry name" value="Ankyrin repeat"/>
    <property type="match status" value="2"/>
</dbReference>
<dbReference type="EMBL" id="JAGPYM010000023">
    <property type="protein sequence ID" value="KAH6883565.1"/>
    <property type="molecule type" value="Genomic_DNA"/>
</dbReference>
<evidence type="ECO:0000313" key="7">
    <source>
        <dbReference type="EMBL" id="KAH6883565.1"/>
    </source>
</evidence>
<feature type="domain" description="GPI inositol-deacylase winged helix" evidence="5">
    <location>
        <begin position="526"/>
        <end position="614"/>
    </location>
</feature>
<dbReference type="PROSITE" id="PS50088">
    <property type="entry name" value="ANK_REPEAT"/>
    <property type="match status" value="4"/>
</dbReference>
<feature type="compositionally biased region" description="Low complexity" evidence="3">
    <location>
        <begin position="2055"/>
        <end position="2067"/>
    </location>
</feature>
<protein>
    <recommendedName>
        <fullName evidence="9">NACHT-NTPase and P-loop NTPases N-terminal domain-containing protein</fullName>
    </recommendedName>
</protein>
<dbReference type="InterPro" id="IPR031352">
    <property type="entry name" value="SesA"/>
</dbReference>
<feature type="compositionally biased region" description="Polar residues" evidence="3">
    <location>
        <begin position="1239"/>
        <end position="1251"/>
    </location>
</feature>
<evidence type="ECO:0000256" key="1">
    <source>
        <dbReference type="ARBA" id="ARBA00022737"/>
    </source>
</evidence>
<organism evidence="7 8">
    <name type="scientific">Thelonectria olida</name>
    <dbReference type="NCBI Taxonomy" id="1576542"/>
    <lineage>
        <taxon>Eukaryota</taxon>
        <taxon>Fungi</taxon>
        <taxon>Dikarya</taxon>
        <taxon>Ascomycota</taxon>
        <taxon>Pezizomycotina</taxon>
        <taxon>Sordariomycetes</taxon>
        <taxon>Hypocreomycetidae</taxon>
        <taxon>Hypocreales</taxon>
        <taxon>Nectriaceae</taxon>
        <taxon>Thelonectria</taxon>
    </lineage>
</organism>
<reference evidence="7 8" key="1">
    <citation type="journal article" date="2021" name="Nat. Commun.">
        <title>Genetic determinants of endophytism in the Arabidopsis root mycobiome.</title>
        <authorList>
            <person name="Mesny F."/>
            <person name="Miyauchi S."/>
            <person name="Thiergart T."/>
            <person name="Pickel B."/>
            <person name="Atanasova L."/>
            <person name="Karlsson M."/>
            <person name="Huettel B."/>
            <person name="Barry K.W."/>
            <person name="Haridas S."/>
            <person name="Chen C."/>
            <person name="Bauer D."/>
            <person name="Andreopoulos W."/>
            <person name="Pangilinan J."/>
            <person name="LaButti K."/>
            <person name="Riley R."/>
            <person name="Lipzen A."/>
            <person name="Clum A."/>
            <person name="Drula E."/>
            <person name="Henrissat B."/>
            <person name="Kohler A."/>
            <person name="Grigoriev I.V."/>
            <person name="Martin F.M."/>
            <person name="Hacquard S."/>
        </authorList>
    </citation>
    <scope>NUCLEOTIDE SEQUENCE [LARGE SCALE GENOMIC DNA]</scope>
    <source>
        <strain evidence="7 8">MPI-CAGE-CH-0241</strain>
    </source>
</reference>
<feature type="region of interest" description="Disordered" evidence="3">
    <location>
        <begin position="1177"/>
        <end position="1269"/>
    </location>
</feature>
<gene>
    <name evidence="7" type="ORF">B0T10DRAFT_463489</name>
</gene>
<keyword evidence="2" id="KW-0040">ANK repeat</keyword>
<dbReference type="Gene3D" id="1.25.40.20">
    <property type="entry name" value="Ankyrin repeat-containing domain"/>
    <property type="match status" value="3"/>
</dbReference>
<feature type="repeat" description="ANK" evidence="2">
    <location>
        <begin position="983"/>
        <end position="1004"/>
    </location>
</feature>
<comment type="caution">
    <text evidence="7">The sequence shown here is derived from an EMBL/GenBank/DDBJ whole genome shotgun (WGS) entry which is preliminary data.</text>
</comment>